<feature type="transmembrane region" description="Helical" evidence="2">
    <location>
        <begin position="474"/>
        <end position="499"/>
    </location>
</feature>
<dbReference type="PANTHER" id="PTHR32063:SF4">
    <property type="entry name" value="SLR6043 PROTEIN"/>
    <property type="match status" value="1"/>
</dbReference>
<proteinExistence type="predicted"/>
<accession>A0ABS1CSD1</accession>
<dbReference type="PRINTS" id="PR00702">
    <property type="entry name" value="ACRIFLAVINRP"/>
</dbReference>
<dbReference type="RefSeq" id="WP_133218457.1">
    <property type="nucleotide sequence ID" value="NZ_NRSG01000013.1"/>
</dbReference>
<gene>
    <name evidence="3" type="ORF">CKO45_03425</name>
</gene>
<feature type="region of interest" description="Disordered" evidence="1">
    <location>
        <begin position="508"/>
        <end position="549"/>
    </location>
</feature>
<dbReference type="EMBL" id="NRSG01000013">
    <property type="protein sequence ID" value="MBK1657279.1"/>
    <property type="molecule type" value="Genomic_DNA"/>
</dbReference>
<dbReference type="Gene3D" id="3.30.70.1440">
    <property type="entry name" value="Multidrug efflux transporter AcrB pore domain"/>
    <property type="match status" value="1"/>
</dbReference>
<feature type="transmembrane region" description="Helical" evidence="2">
    <location>
        <begin position="364"/>
        <end position="383"/>
    </location>
</feature>
<dbReference type="PANTHER" id="PTHR32063">
    <property type="match status" value="1"/>
</dbReference>
<organism evidence="3 4">
    <name type="scientific">Paracraurococcus ruber</name>
    <dbReference type="NCBI Taxonomy" id="77675"/>
    <lineage>
        <taxon>Bacteria</taxon>
        <taxon>Pseudomonadati</taxon>
        <taxon>Pseudomonadota</taxon>
        <taxon>Alphaproteobacteria</taxon>
        <taxon>Acetobacterales</taxon>
        <taxon>Roseomonadaceae</taxon>
        <taxon>Paracraurococcus</taxon>
    </lineage>
</organism>
<feature type="transmembrane region" description="Helical" evidence="2">
    <location>
        <begin position="896"/>
        <end position="915"/>
    </location>
</feature>
<dbReference type="SUPFAM" id="SSF82693">
    <property type="entry name" value="Multidrug efflux transporter AcrB pore domain, PN1, PN2, PC1 and PC2 subdomains"/>
    <property type="match status" value="2"/>
</dbReference>
<keyword evidence="2" id="KW-0812">Transmembrane</keyword>
<dbReference type="Pfam" id="PF00873">
    <property type="entry name" value="ACR_tran"/>
    <property type="match status" value="1"/>
</dbReference>
<keyword evidence="2" id="KW-0472">Membrane</keyword>
<feature type="transmembrane region" description="Helical" evidence="2">
    <location>
        <begin position="574"/>
        <end position="592"/>
    </location>
</feature>
<dbReference type="SUPFAM" id="SSF82714">
    <property type="entry name" value="Multidrug efflux transporter AcrB TolC docking domain, DN and DC subdomains"/>
    <property type="match status" value="2"/>
</dbReference>
<dbReference type="Gene3D" id="3.30.70.1430">
    <property type="entry name" value="Multidrug efflux transporter AcrB pore domain"/>
    <property type="match status" value="2"/>
</dbReference>
<feature type="transmembrane region" description="Helical" evidence="2">
    <location>
        <begin position="1028"/>
        <end position="1055"/>
    </location>
</feature>
<name>A0ABS1CSD1_9PROT</name>
<feature type="compositionally biased region" description="Basic and acidic residues" evidence="1">
    <location>
        <begin position="514"/>
        <end position="549"/>
    </location>
</feature>
<dbReference type="Gene3D" id="3.30.2090.10">
    <property type="entry name" value="Multidrug efflux transporter AcrB TolC docking domain, DN and DC subdomains"/>
    <property type="match status" value="2"/>
</dbReference>
<dbReference type="InterPro" id="IPR027463">
    <property type="entry name" value="AcrB_DN_DC_subdom"/>
</dbReference>
<feature type="transmembrane region" description="Helical" evidence="2">
    <location>
        <begin position="952"/>
        <end position="970"/>
    </location>
</feature>
<keyword evidence="2" id="KW-1133">Transmembrane helix</keyword>
<feature type="transmembrane region" description="Helical" evidence="2">
    <location>
        <begin position="340"/>
        <end position="357"/>
    </location>
</feature>
<feature type="transmembrane region" description="Helical" evidence="2">
    <location>
        <begin position="922"/>
        <end position="946"/>
    </location>
</feature>
<feature type="transmembrane region" description="Helical" evidence="2">
    <location>
        <begin position="1000"/>
        <end position="1022"/>
    </location>
</feature>
<evidence type="ECO:0000313" key="3">
    <source>
        <dbReference type="EMBL" id="MBK1657279.1"/>
    </source>
</evidence>
<dbReference type="Gene3D" id="3.30.70.1320">
    <property type="entry name" value="Multidrug efflux transporter AcrB pore domain like"/>
    <property type="match status" value="1"/>
</dbReference>
<dbReference type="InterPro" id="IPR001036">
    <property type="entry name" value="Acrflvin-R"/>
</dbReference>
<dbReference type="Gene3D" id="1.20.1640.10">
    <property type="entry name" value="Multidrug efflux transporter AcrB transmembrane domain"/>
    <property type="match status" value="2"/>
</dbReference>
<evidence type="ECO:0000313" key="4">
    <source>
        <dbReference type="Proteomes" id="UP000697995"/>
    </source>
</evidence>
<evidence type="ECO:0000256" key="2">
    <source>
        <dbReference type="SAM" id="Phobius"/>
    </source>
</evidence>
<evidence type="ECO:0000256" key="1">
    <source>
        <dbReference type="SAM" id="MobiDB-lite"/>
    </source>
</evidence>
<sequence>MFQFLVSASLRNRLLVLIASCVLVGYGALVLPRVPVDVFPDLNRPTVTLLTEAEGLAPEEVERLVTFPIETAMNGMPGVARVRSASAVSLSVVTVEFGWDAEPYRARQLVTERLGVLRAALPANVVPVMGPVSSIMGEIMLVAVRAEGLSPMAVRETVDFTIRPRLLAIPGVAQVIPIGGEVRQYRVTPDPAAMLALGVTAAQVEAAVARFGTNTGGGFVDQRGREYLIRNLGLTRRLEDLAETPVAQRPGYPTPVLLRQVATVEFAARPRRGDAGYRGEPAVIFSVQKQPGADTIGVTRAVEEALAGMQPALPRGLDAKQVQFRQADFIATAIRNVETVLLEAAAVVAVVLILFLLNVRATAISLVAIPVSVLATVVVFHAFGLTINTMTLGGLAIAIGELVDDAVVDVENILRRLRENAALAEPRPRLAVVAAASQEVRSGIVYATAIVVLVFLPLFALPGIEGRLFAPLGIAYIVAILASLGVSVTLTPVLAYWLLGNRPMRAHRHGPAAGRHDGPAAERHDGPAAERHDGPAAERHDGPAAGRHDGPVLRAAKRLNRWALLHALNRPRRVYLGIGLAFATAAWGATQLPRAFLPGFNEGTVLVGIAFRPGISLAESARLGAVAERLLLDVPEVASVGRRTGRAELDEHAEGVHVNEIDVALRRSDRSRAEILGDIRARLAPLPANLNIGQPIQHRLDFLLSGVRGEVAVKIFGPDLDTLGHLAEALRARMAGIPGVVDLQVERQVRIPQLRVVPDYAEAALYGLSPAALTAALEGLSNGRVVSQILDGVRRFDVVVRLSDQDRTTEGLGALLVATPQGHVPLRLVATIEEVDGPNQVLREGGQRRITVSGNGDGQRDMAAIAGDLRRVIAGMPLPTGYAAVLEGNFRAQEEAARTIGLLSLVSLALVFVVLRQRYRSTALALVVMGNIPLALIGSVAALWIAGLPLSVASMVGFITLAGIAARNGILKVSHTLNLALHEGERWGRPLILRGSEERVAPVLMTALSAGLALIPLLSGAGEPGREILHPVAVTIFGGLVSATLLDAVLTPLLFRRFGRPALERLLDARREMPAGRAAETF</sequence>
<feature type="transmembrane region" description="Helical" evidence="2">
    <location>
        <begin position="444"/>
        <end position="462"/>
    </location>
</feature>
<dbReference type="SUPFAM" id="SSF82866">
    <property type="entry name" value="Multidrug efflux transporter AcrB transmembrane domain"/>
    <property type="match status" value="2"/>
</dbReference>
<protein>
    <submittedName>
        <fullName evidence="3">CusA/CzcA family heavy metal efflux RND transporter</fullName>
    </submittedName>
</protein>
<keyword evidence="4" id="KW-1185">Reference proteome</keyword>
<dbReference type="Proteomes" id="UP000697995">
    <property type="component" value="Unassembled WGS sequence"/>
</dbReference>
<reference evidence="3 4" key="1">
    <citation type="journal article" date="2020" name="Microorganisms">
        <title>Osmotic Adaptation and Compatible Solute Biosynthesis of Phototrophic Bacteria as Revealed from Genome Analyses.</title>
        <authorList>
            <person name="Imhoff J.F."/>
            <person name="Rahn T."/>
            <person name="Kunzel S."/>
            <person name="Keller A."/>
            <person name="Neulinger S.C."/>
        </authorList>
    </citation>
    <scope>NUCLEOTIDE SEQUENCE [LARGE SCALE GENOMIC DNA]</scope>
    <source>
        <strain evidence="3 4">DSM 15382</strain>
    </source>
</reference>
<comment type="caution">
    <text evidence="3">The sequence shown here is derived from an EMBL/GenBank/DDBJ whole genome shotgun (WGS) entry which is preliminary data.</text>
</comment>